<proteinExistence type="predicted"/>
<dbReference type="Proteomes" id="UP000785679">
    <property type="component" value="Unassembled WGS sequence"/>
</dbReference>
<dbReference type="EMBL" id="RRYP01018636">
    <property type="protein sequence ID" value="TNV73542.1"/>
    <property type="molecule type" value="Genomic_DNA"/>
</dbReference>
<name>A0A8J8NEK3_HALGN</name>
<keyword evidence="2" id="KW-1185">Reference proteome</keyword>
<dbReference type="AlphaFoldDB" id="A0A8J8NEK3"/>
<organism evidence="1 2">
    <name type="scientific">Halteria grandinella</name>
    <dbReference type="NCBI Taxonomy" id="5974"/>
    <lineage>
        <taxon>Eukaryota</taxon>
        <taxon>Sar</taxon>
        <taxon>Alveolata</taxon>
        <taxon>Ciliophora</taxon>
        <taxon>Intramacronucleata</taxon>
        <taxon>Spirotrichea</taxon>
        <taxon>Stichotrichia</taxon>
        <taxon>Sporadotrichida</taxon>
        <taxon>Halteriidae</taxon>
        <taxon>Halteria</taxon>
    </lineage>
</organism>
<accession>A0A8J8NEK3</accession>
<sequence length="74" mass="9038">MKMNTHFLVQFSRYLYFKKVYISDQKVSLIPQAIKRKQINSQYQLNLRKESDPCIQKIIEILFCIEQCVNYFRN</sequence>
<comment type="caution">
    <text evidence="1">The sequence shown here is derived from an EMBL/GenBank/DDBJ whole genome shotgun (WGS) entry which is preliminary data.</text>
</comment>
<evidence type="ECO:0000313" key="1">
    <source>
        <dbReference type="EMBL" id="TNV73542.1"/>
    </source>
</evidence>
<gene>
    <name evidence="1" type="ORF">FGO68_gene16935</name>
</gene>
<evidence type="ECO:0000313" key="2">
    <source>
        <dbReference type="Proteomes" id="UP000785679"/>
    </source>
</evidence>
<protein>
    <submittedName>
        <fullName evidence="1">Uncharacterized protein</fullName>
    </submittedName>
</protein>
<reference evidence="1" key="1">
    <citation type="submission" date="2019-06" db="EMBL/GenBank/DDBJ databases">
        <authorList>
            <person name="Zheng W."/>
        </authorList>
    </citation>
    <scope>NUCLEOTIDE SEQUENCE</scope>
    <source>
        <strain evidence="1">QDHG01</strain>
    </source>
</reference>